<dbReference type="RefSeq" id="WP_131445413.1">
    <property type="nucleotide sequence ID" value="NZ_SJZB01000021.1"/>
</dbReference>
<keyword evidence="5" id="KW-0732">Signal</keyword>
<keyword evidence="2 4" id="KW-0472">Membrane</keyword>
<dbReference type="InterPro" id="IPR050330">
    <property type="entry name" value="Bact_OuterMem_StrucFunc"/>
</dbReference>
<comment type="subcellular location">
    <subcellularLocation>
        <location evidence="1">Cell outer membrane</location>
    </subcellularLocation>
</comment>
<dbReference type="EMBL" id="SJZB01000021">
    <property type="protein sequence ID" value="TCJ15974.1"/>
    <property type="molecule type" value="Genomic_DNA"/>
</dbReference>
<dbReference type="Pfam" id="PF00691">
    <property type="entry name" value="OmpA"/>
    <property type="match status" value="1"/>
</dbReference>
<evidence type="ECO:0000256" key="3">
    <source>
        <dbReference type="ARBA" id="ARBA00023237"/>
    </source>
</evidence>
<dbReference type="OrthoDB" id="9782229at2"/>
<dbReference type="PROSITE" id="PS51123">
    <property type="entry name" value="OMPA_2"/>
    <property type="match status" value="1"/>
</dbReference>
<dbReference type="PROSITE" id="PS01068">
    <property type="entry name" value="OMPA_1"/>
    <property type="match status" value="1"/>
</dbReference>
<sequence>MAKSSIALIALAMAATGCATKDYVNEYVGEQVTPVNKRLDVVESRAAVNEAGVQALGKRADGTDASLKDQSARIDGASRTAKEALERALSAGQLAEGKLLYEVVLTDDTLRFGLESADLSPAAKQLLDSFAAKLKAENRNVFIEIQGHTDTTGNKAYNLKLGEQRAEMVKRYLNMNCGIPLHRMSTISYGPAAPVADNKTRAGRIQNRRVVLVVLH</sequence>
<evidence type="ECO:0000313" key="7">
    <source>
        <dbReference type="EMBL" id="TCJ15974.1"/>
    </source>
</evidence>
<evidence type="ECO:0000256" key="4">
    <source>
        <dbReference type="PROSITE-ProRule" id="PRU00473"/>
    </source>
</evidence>
<gene>
    <name evidence="7" type="ORF">EZJ19_05805</name>
</gene>
<dbReference type="GO" id="GO:0009279">
    <property type="term" value="C:cell outer membrane"/>
    <property type="evidence" value="ECO:0007669"/>
    <property type="project" value="UniProtKB-SubCell"/>
</dbReference>
<feature type="signal peptide" evidence="5">
    <location>
        <begin position="1"/>
        <end position="19"/>
    </location>
</feature>
<dbReference type="InterPro" id="IPR006690">
    <property type="entry name" value="OMPA-like_CS"/>
</dbReference>
<evidence type="ECO:0000256" key="5">
    <source>
        <dbReference type="SAM" id="SignalP"/>
    </source>
</evidence>
<feature type="chain" id="PRO_5020512540" evidence="5">
    <location>
        <begin position="20"/>
        <end position="216"/>
    </location>
</feature>
<organism evidence="7 8">
    <name type="scientific">Parasulfuritortus cantonensis</name>
    <dbReference type="NCBI Taxonomy" id="2528202"/>
    <lineage>
        <taxon>Bacteria</taxon>
        <taxon>Pseudomonadati</taxon>
        <taxon>Pseudomonadota</taxon>
        <taxon>Betaproteobacteria</taxon>
        <taxon>Nitrosomonadales</taxon>
        <taxon>Thiobacillaceae</taxon>
        <taxon>Parasulfuritortus</taxon>
    </lineage>
</organism>
<comment type="caution">
    <text evidence="7">The sequence shown here is derived from an EMBL/GenBank/DDBJ whole genome shotgun (WGS) entry which is preliminary data.</text>
</comment>
<dbReference type="SUPFAM" id="SSF103088">
    <property type="entry name" value="OmpA-like"/>
    <property type="match status" value="1"/>
</dbReference>
<dbReference type="Gene3D" id="3.30.1330.60">
    <property type="entry name" value="OmpA-like domain"/>
    <property type="match status" value="1"/>
</dbReference>
<dbReference type="PROSITE" id="PS51257">
    <property type="entry name" value="PROKAR_LIPOPROTEIN"/>
    <property type="match status" value="1"/>
</dbReference>
<dbReference type="PRINTS" id="PR01021">
    <property type="entry name" value="OMPADOMAIN"/>
</dbReference>
<protein>
    <submittedName>
        <fullName evidence="7">OmpA family protein</fullName>
    </submittedName>
</protein>
<evidence type="ECO:0000313" key="8">
    <source>
        <dbReference type="Proteomes" id="UP000295443"/>
    </source>
</evidence>
<accession>A0A4R1BFR8</accession>
<reference evidence="7 8" key="1">
    <citation type="submission" date="2019-03" db="EMBL/GenBank/DDBJ databases">
        <title>Genome sequence of Thiobacillaceae bacterium LSR1, a sulfur-oxidizing bacterium isolated from freshwater sediment.</title>
        <authorList>
            <person name="Li S."/>
        </authorList>
    </citation>
    <scope>NUCLEOTIDE SEQUENCE [LARGE SCALE GENOMIC DNA]</scope>
    <source>
        <strain evidence="7 8">LSR1</strain>
    </source>
</reference>
<keyword evidence="8" id="KW-1185">Reference proteome</keyword>
<evidence type="ECO:0000256" key="1">
    <source>
        <dbReference type="ARBA" id="ARBA00004442"/>
    </source>
</evidence>
<proteinExistence type="predicted"/>
<dbReference type="InterPro" id="IPR006664">
    <property type="entry name" value="OMP_bac"/>
</dbReference>
<evidence type="ECO:0000259" key="6">
    <source>
        <dbReference type="PROSITE" id="PS51123"/>
    </source>
</evidence>
<dbReference type="PANTHER" id="PTHR30329">
    <property type="entry name" value="STATOR ELEMENT OF FLAGELLAR MOTOR COMPLEX"/>
    <property type="match status" value="1"/>
</dbReference>
<feature type="domain" description="OmpA-like" evidence="6">
    <location>
        <begin position="99"/>
        <end position="216"/>
    </location>
</feature>
<evidence type="ECO:0000256" key="2">
    <source>
        <dbReference type="ARBA" id="ARBA00023136"/>
    </source>
</evidence>
<dbReference type="Proteomes" id="UP000295443">
    <property type="component" value="Unassembled WGS sequence"/>
</dbReference>
<name>A0A4R1BFR8_9PROT</name>
<keyword evidence="3" id="KW-0998">Cell outer membrane</keyword>
<dbReference type="InterPro" id="IPR036737">
    <property type="entry name" value="OmpA-like_sf"/>
</dbReference>
<dbReference type="CDD" id="cd07185">
    <property type="entry name" value="OmpA_C-like"/>
    <property type="match status" value="1"/>
</dbReference>
<dbReference type="InterPro" id="IPR006665">
    <property type="entry name" value="OmpA-like"/>
</dbReference>
<dbReference type="PANTHER" id="PTHR30329:SF21">
    <property type="entry name" value="LIPOPROTEIN YIAD-RELATED"/>
    <property type="match status" value="1"/>
</dbReference>
<dbReference type="AlphaFoldDB" id="A0A4R1BFR8"/>